<gene>
    <name evidence="4" type="ORF">GCM10010970_25730</name>
</gene>
<dbReference type="CDD" id="cd05563">
    <property type="entry name" value="PTS_IIB_ascorbate"/>
    <property type="match status" value="1"/>
</dbReference>
<comment type="caution">
    <text evidence="4">The sequence shown here is derived from an EMBL/GenBank/DDBJ whole genome shotgun (WGS) entry which is preliminary data.</text>
</comment>
<organism evidence="4 5">
    <name type="scientific">Silvimonas iriomotensis</name>
    <dbReference type="NCBI Taxonomy" id="449662"/>
    <lineage>
        <taxon>Bacteria</taxon>
        <taxon>Pseudomonadati</taxon>
        <taxon>Pseudomonadota</taxon>
        <taxon>Betaproteobacteria</taxon>
        <taxon>Neisseriales</taxon>
        <taxon>Chitinibacteraceae</taxon>
        <taxon>Silvimonas</taxon>
    </lineage>
</organism>
<dbReference type="InterPro" id="IPR036095">
    <property type="entry name" value="PTS_EIIB-like_sf"/>
</dbReference>
<dbReference type="Pfam" id="PF02302">
    <property type="entry name" value="PTS_IIB"/>
    <property type="match status" value="1"/>
</dbReference>
<protein>
    <submittedName>
        <fullName evidence="4">PTS ascorbate transporter subunit IIB</fullName>
    </submittedName>
</protein>
<dbReference type="EMBL" id="BMLX01000003">
    <property type="protein sequence ID" value="GGP22538.1"/>
    <property type="molecule type" value="Genomic_DNA"/>
</dbReference>
<keyword evidence="5" id="KW-1185">Reference proteome</keyword>
<dbReference type="InterPro" id="IPR003501">
    <property type="entry name" value="PTS_EIIB_2/3"/>
</dbReference>
<feature type="domain" description="PTS EIIB type-2" evidence="3">
    <location>
        <begin position="1"/>
        <end position="88"/>
    </location>
</feature>
<evidence type="ECO:0000256" key="2">
    <source>
        <dbReference type="ARBA" id="ARBA00022683"/>
    </source>
</evidence>
<accession>A0ABQ2PAQ7</accession>
<proteinExistence type="predicted"/>
<dbReference type="Proteomes" id="UP000637267">
    <property type="component" value="Unassembled WGS sequence"/>
</dbReference>
<evidence type="ECO:0000259" key="3">
    <source>
        <dbReference type="PROSITE" id="PS51099"/>
    </source>
</evidence>
<name>A0ABQ2PAQ7_9NEIS</name>
<evidence type="ECO:0000256" key="1">
    <source>
        <dbReference type="ARBA" id="ARBA00022679"/>
    </source>
</evidence>
<keyword evidence="2" id="KW-0598">Phosphotransferase system</keyword>
<dbReference type="PROSITE" id="PS51099">
    <property type="entry name" value="PTS_EIIB_TYPE_2"/>
    <property type="match status" value="1"/>
</dbReference>
<dbReference type="InterPro" id="IPR013011">
    <property type="entry name" value="PTS_EIIB_2"/>
</dbReference>
<evidence type="ECO:0000313" key="4">
    <source>
        <dbReference type="EMBL" id="GGP22538.1"/>
    </source>
</evidence>
<dbReference type="Gene3D" id="3.40.50.2300">
    <property type="match status" value="1"/>
</dbReference>
<dbReference type="RefSeq" id="WP_229709011.1">
    <property type="nucleotide sequence ID" value="NZ_BMLX01000003.1"/>
</dbReference>
<keyword evidence="1" id="KW-0808">Transferase</keyword>
<evidence type="ECO:0000313" key="5">
    <source>
        <dbReference type="Proteomes" id="UP000637267"/>
    </source>
</evidence>
<dbReference type="SUPFAM" id="SSF52794">
    <property type="entry name" value="PTS system IIB component-like"/>
    <property type="match status" value="1"/>
</dbReference>
<reference evidence="5" key="1">
    <citation type="journal article" date="2019" name="Int. J. Syst. Evol. Microbiol.">
        <title>The Global Catalogue of Microorganisms (GCM) 10K type strain sequencing project: providing services to taxonomists for standard genome sequencing and annotation.</title>
        <authorList>
            <consortium name="The Broad Institute Genomics Platform"/>
            <consortium name="The Broad Institute Genome Sequencing Center for Infectious Disease"/>
            <person name="Wu L."/>
            <person name="Ma J."/>
        </authorList>
    </citation>
    <scope>NUCLEOTIDE SEQUENCE [LARGE SCALE GENOMIC DNA]</scope>
    <source>
        <strain evidence="5">CGMCC 1.8859</strain>
    </source>
</reference>
<sequence>MKILIVCGNGLGSSLMLEMAVKDVLKELGSNAEVGHADLFSAKGESADLFLGAREIIENLDDGTRKVASVKNIMDKAEIKTVLAPHLQ</sequence>